<keyword evidence="6" id="KW-1185">Reference proteome</keyword>
<proteinExistence type="predicted"/>
<evidence type="ECO:0000256" key="1">
    <source>
        <dbReference type="ARBA" id="ARBA00022630"/>
    </source>
</evidence>
<dbReference type="InterPro" id="IPR036318">
    <property type="entry name" value="FAD-bd_PCMH-like_sf"/>
</dbReference>
<accession>A0ABT9U9G0</accession>
<evidence type="ECO:0000256" key="3">
    <source>
        <dbReference type="ARBA" id="ARBA00023002"/>
    </source>
</evidence>
<dbReference type="PANTHER" id="PTHR42659:SF2">
    <property type="entry name" value="XANTHINE DEHYDROGENASE SUBUNIT C-RELATED"/>
    <property type="match status" value="1"/>
</dbReference>
<dbReference type="RefSeq" id="WP_307208338.1">
    <property type="nucleotide sequence ID" value="NZ_JAUSSU010000017.1"/>
</dbReference>
<dbReference type="Gene3D" id="3.30.43.10">
    <property type="entry name" value="Uridine Diphospho-n-acetylenolpyruvylglucosamine Reductase, domain 2"/>
    <property type="match status" value="1"/>
</dbReference>
<dbReference type="SUPFAM" id="SSF56176">
    <property type="entry name" value="FAD-binding/transporter-associated domain-like"/>
    <property type="match status" value="1"/>
</dbReference>
<dbReference type="InterPro" id="IPR005107">
    <property type="entry name" value="CO_DH_flav_C"/>
</dbReference>
<dbReference type="SUPFAM" id="SSF55447">
    <property type="entry name" value="CO dehydrogenase flavoprotein C-terminal domain-like"/>
    <property type="match status" value="1"/>
</dbReference>
<protein>
    <submittedName>
        <fullName evidence="5">Carbon-monoxide dehydrogenase medium subunit</fullName>
        <ecNumber evidence="5">1.2.7.4</ecNumber>
    </submittedName>
</protein>
<feature type="domain" description="FAD-binding PCMH-type" evidence="4">
    <location>
        <begin position="9"/>
        <end position="188"/>
    </location>
</feature>
<reference evidence="5 6" key="1">
    <citation type="submission" date="2023-07" db="EMBL/GenBank/DDBJ databases">
        <title>Sorghum-associated microbial communities from plants grown in Nebraska, USA.</title>
        <authorList>
            <person name="Schachtman D."/>
        </authorList>
    </citation>
    <scope>NUCLEOTIDE SEQUENCE [LARGE SCALE GENOMIC DNA]</scope>
    <source>
        <strain evidence="5 6">CC482</strain>
    </source>
</reference>
<evidence type="ECO:0000313" key="6">
    <source>
        <dbReference type="Proteomes" id="UP001229346"/>
    </source>
</evidence>
<evidence type="ECO:0000256" key="2">
    <source>
        <dbReference type="ARBA" id="ARBA00022827"/>
    </source>
</evidence>
<dbReference type="Gene3D" id="3.30.390.50">
    <property type="entry name" value="CO dehydrogenase flavoprotein, C-terminal domain"/>
    <property type="match status" value="1"/>
</dbReference>
<name>A0ABT9U9G0_PAEHA</name>
<sequence>MGTNAHEQETIQSPLVWHPQSAADAWQLKQNFGADAVYAAGGTLLRTQWESGLAKMPAHLIDVSRINGQEEPIREHESGMTIDAATSLAACRSDALIARKLPLLAEAVKQIAAPSVRQLATLGGNVSSLVGDSLPAMLVYDAQLHLFGGAGEHWEELSDWLAITEQALLSSQPASRLLIGITIPMPEGTADSHTVAPAQEELVSKTKRFGAYYKVGRREAFTPSVVTAAVVGSINSSGVLEHMKLAVGGGQTIPRRLKELEAAFAGSELHAATLQRIYDGVLDVYEPRGDLFASADYRKSTAANLIVTELWKSAAEAVTGGW</sequence>
<dbReference type="Pfam" id="PF03450">
    <property type="entry name" value="CO_deh_flav_C"/>
    <property type="match status" value="1"/>
</dbReference>
<dbReference type="InterPro" id="IPR002346">
    <property type="entry name" value="Mopterin_DH_FAD-bd"/>
</dbReference>
<keyword evidence="1" id="KW-0285">Flavoprotein</keyword>
<dbReference type="Gene3D" id="3.30.465.10">
    <property type="match status" value="1"/>
</dbReference>
<dbReference type="PROSITE" id="PS51387">
    <property type="entry name" value="FAD_PCMH"/>
    <property type="match status" value="1"/>
</dbReference>
<dbReference type="InterPro" id="IPR051312">
    <property type="entry name" value="Diverse_Substr_Oxidored"/>
</dbReference>
<dbReference type="PANTHER" id="PTHR42659">
    <property type="entry name" value="XANTHINE DEHYDROGENASE SUBUNIT C-RELATED"/>
    <property type="match status" value="1"/>
</dbReference>
<gene>
    <name evidence="5" type="ORF">J2T15_005763</name>
</gene>
<comment type="caution">
    <text evidence="5">The sequence shown here is derived from an EMBL/GenBank/DDBJ whole genome shotgun (WGS) entry which is preliminary data.</text>
</comment>
<dbReference type="SMART" id="SM01092">
    <property type="entry name" value="CO_deh_flav_C"/>
    <property type="match status" value="1"/>
</dbReference>
<evidence type="ECO:0000313" key="5">
    <source>
        <dbReference type="EMBL" id="MDQ0116287.1"/>
    </source>
</evidence>
<dbReference type="Proteomes" id="UP001229346">
    <property type="component" value="Unassembled WGS sequence"/>
</dbReference>
<evidence type="ECO:0000259" key="4">
    <source>
        <dbReference type="PROSITE" id="PS51387"/>
    </source>
</evidence>
<dbReference type="EMBL" id="JAUSSU010000017">
    <property type="protein sequence ID" value="MDQ0116287.1"/>
    <property type="molecule type" value="Genomic_DNA"/>
</dbReference>
<keyword evidence="2" id="KW-0274">FAD</keyword>
<organism evidence="5 6">
    <name type="scientific">Paenibacillus harenae</name>
    <dbReference type="NCBI Taxonomy" id="306543"/>
    <lineage>
        <taxon>Bacteria</taxon>
        <taxon>Bacillati</taxon>
        <taxon>Bacillota</taxon>
        <taxon>Bacilli</taxon>
        <taxon>Bacillales</taxon>
        <taxon>Paenibacillaceae</taxon>
        <taxon>Paenibacillus</taxon>
    </lineage>
</organism>
<dbReference type="InterPro" id="IPR016169">
    <property type="entry name" value="FAD-bd_PCMH_sub2"/>
</dbReference>
<dbReference type="Pfam" id="PF00941">
    <property type="entry name" value="FAD_binding_5"/>
    <property type="match status" value="1"/>
</dbReference>
<dbReference type="InterPro" id="IPR016167">
    <property type="entry name" value="FAD-bd_PCMH_sub1"/>
</dbReference>
<dbReference type="GO" id="GO:0043885">
    <property type="term" value="F:anaerobic carbon-monoxide dehydrogenase activity"/>
    <property type="evidence" value="ECO:0007669"/>
    <property type="project" value="UniProtKB-EC"/>
</dbReference>
<dbReference type="InterPro" id="IPR016166">
    <property type="entry name" value="FAD-bd_PCMH"/>
</dbReference>
<dbReference type="InterPro" id="IPR036683">
    <property type="entry name" value="CO_DH_flav_C_dom_sf"/>
</dbReference>
<dbReference type="EC" id="1.2.7.4" evidence="5"/>
<keyword evidence="3 5" id="KW-0560">Oxidoreductase</keyword>